<dbReference type="InterPro" id="IPR008384">
    <property type="entry name" value="ARPC4"/>
</dbReference>
<dbReference type="SUPFAM" id="SSF69645">
    <property type="entry name" value="Arp2/3 complex subunits"/>
    <property type="match status" value="1"/>
</dbReference>
<protein>
    <recommendedName>
        <fullName evidence="10">Actin-related protein 2/3 complex subunit 4</fullName>
    </recommendedName>
</protein>
<accession>A0A830HA78</accession>
<gene>
    <name evidence="8" type="ORF">PPROV_000125800</name>
</gene>
<dbReference type="PANTHER" id="PTHR22629:SF0">
    <property type="entry name" value="ACTIN-RELATED PROTEIN 2_3 COMPLEX SUBUNIT 4"/>
    <property type="match status" value="1"/>
</dbReference>
<keyword evidence="6" id="KW-0175">Coiled coil</keyword>
<feature type="coiled-coil region" evidence="6">
    <location>
        <begin position="502"/>
        <end position="529"/>
    </location>
</feature>
<dbReference type="OrthoDB" id="336240at2759"/>
<comment type="subcellular location">
    <subcellularLocation>
        <location evidence="1">Cytoplasm</location>
        <location evidence="1">Cytoskeleton</location>
    </subcellularLocation>
</comment>
<organism evidence="8 9">
    <name type="scientific">Pycnococcus provasolii</name>
    <dbReference type="NCBI Taxonomy" id="41880"/>
    <lineage>
        <taxon>Eukaryota</taxon>
        <taxon>Viridiplantae</taxon>
        <taxon>Chlorophyta</taxon>
        <taxon>Pseudoscourfieldiophyceae</taxon>
        <taxon>Pseudoscourfieldiales</taxon>
        <taxon>Pycnococcaceae</taxon>
        <taxon>Pycnococcus</taxon>
    </lineage>
</organism>
<comment type="similarity">
    <text evidence="2">Belongs to the ARPC4 family.</text>
</comment>
<sequence>MANTLRPYLTCVRSTLEAACCLQNFPCQQVERHNKPEVEYKNNPELLLNPVIICRNENEKCLIEGSVNSLRISIKVKQSDELEEILAKKFLHFLALRAEAFQVMRRKPIEGYDISFLVTHAHCESMMKHKLLDFIVTFMEDIDREINELKLSVNTRGRVVAHEFLGSTQQLQKPKQQTYDMVEQPRGWPHGTVKASEDTSRDGDEGVASYSGKNLTRASVTTTVPPFRSQPIRAVKVRGAASEYSPTHDIPTHAAKATPNSQQYQPRPMRHVHNSQPSAAAGAGEGRTIRFREEVLNGYGEDDISAAAVGLPPPMRGGSASSTSKGRAATTSTDLVPSAAPAPEMRVAAVQQSTWSSSALRCCTVELDTTPMDAKYQIREQDAATVAFRVLLEVFERLGTGDDKFSPAPRSPRRESEATIGIGACGVLVVEDSGEQSFLPLHFIKGFTLRDSVDFPGCGDVLIVAGSEDDSMKGLKVSGVPPMRLYSCLAPMVVARCIYVSLTEYADQEKEKRDRAAQEERDLAKERELALAKQQAAQAAQPTPLNAKSPSQRNTMSQSAPLAPLEPGVLDVARLATHVASNQVVFVAHHLASPFVAIYDFFRGGGE</sequence>
<evidence type="ECO:0000313" key="9">
    <source>
        <dbReference type="Proteomes" id="UP000660262"/>
    </source>
</evidence>
<keyword evidence="4" id="KW-0009">Actin-binding</keyword>
<evidence type="ECO:0000256" key="4">
    <source>
        <dbReference type="ARBA" id="ARBA00023203"/>
    </source>
</evidence>
<dbReference type="EMBL" id="BNJQ01000003">
    <property type="protein sequence ID" value="GHP02501.1"/>
    <property type="molecule type" value="Genomic_DNA"/>
</dbReference>
<feature type="region of interest" description="Disordered" evidence="7">
    <location>
        <begin position="243"/>
        <end position="285"/>
    </location>
</feature>
<dbReference type="Pfam" id="PF05856">
    <property type="entry name" value="ARPC4"/>
    <property type="match status" value="1"/>
</dbReference>
<evidence type="ECO:0000256" key="2">
    <source>
        <dbReference type="ARBA" id="ARBA00005919"/>
    </source>
</evidence>
<evidence type="ECO:0000313" key="8">
    <source>
        <dbReference type="EMBL" id="GHP02501.1"/>
    </source>
</evidence>
<dbReference type="Proteomes" id="UP000660262">
    <property type="component" value="Unassembled WGS sequence"/>
</dbReference>
<evidence type="ECO:0000256" key="3">
    <source>
        <dbReference type="ARBA" id="ARBA00022490"/>
    </source>
</evidence>
<feature type="compositionally biased region" description="Polar residues" evidence="7">
    <location>
        <begin position="543"/>
        <end position="560"/>
    </location>
</feature>
<comment type="caution">
    <text evidence="8">The sequence shown here is derived from an EMBL/GenBank/DDBJ whole genome shotgun (WGS) entry which is preliminary data.</text>
</comment>
<dbReference type="GO" id="GO:0034314">
    <property type="term" value="P:Arp2/3 complex-mediated actin nucleation"/>
    <property type="evidence" value="ECO:0007669"/>
    <property type="project" value="InterPro"/>
</dbReference>
<dbReference type="GO" id="GO:0005885">
    <property type="term" value="C:Arp2/3 protein complex"/>
    <property type="evidence" value="ECO:0007669"/>
    <property type="project" value="InterPro"/>
</dbReference>
<dbReference type="GO" id="GO:0051015">
    <property type="term" value="F:actin filament binding"/>
    <property type="evidence" value="ECO:0007669"/>
    <property type="project" value="TreeGrafter"/>
</dbReference>
<dbReference type="PANTHER" id="PTHR22629">
    <property type="entry name" value="ARP2/3 COMPLEX 20 KD SUBUNIT"/>
    <property type="match status" value="1"/>
</dbReference>
<reference evidence="8" key="1">
    <citation type="submission" date="2020-10" db="EMBL/GenBank/DDBJ databases">
        <title>Unveiling of a novel bifunctional photoreceptor, Dualchrome1, isolated from a cosmopolitan green alga.</title>
        <authorList>
            <person name="Suzuki S."/>
            <person name="Kawachi M."/>
        </authorList>
    </citation>
    <scope>NUCLEOTIDE SEQUENCE</scope>
    <source>
        <strain evidence="8">NIES 2893</strain>
    </source>
</reference>
<dbReference type="AlphaFoldDB" id="A0A830HA78"/>
<feature type="compositionally biased region" description="Basic and acidic residues" evidence="7">
    <location>
        <begin position="195"/>
        <end position="204"/>
    </location>
</feature>
<name>A0A830HA78_9CHLO</name>
<evidence type="ECO:0000256" key="1">
    <source>
        <dbReference type="ARBA" id="ARBA00004245"/>
    </source>
</evidence>
<dbReference type="Gene3D" id="3.30.1460.20">
    <property type="match status" value="1"/>
</dbReference>
<dbReference type="GO" id="GO:0030041">
    <property type="term" value="P:actin filament polymerization"/>
    <property type="evidence" value="ECO:0007669"/>
    <property type="project" value="InterPro"/>
</dbReference>
<feature type="region of interest" description="Disordered" evidence="7">
    <location>
        <begin position="184"/>
        <end position="214"/>
    </location>
</feature>
<evidence type="ECO:0000256" key="7">
    <source>
        <dbReference type="SAM" id="MobiDB-lite"/>
    </source>
</evidence>
<dbReference type="InterPro" id="IPR034666">
    <property type="entry name" value="ARPC2/4"/>
</dbReference>
<evidence type="ECO:0000256" key="6">
    <source>
        <dbReference type="SAM" id="Coils"/>
    </source>
</evidence>
<dbReference type="FunFam" id="3.30.1460.20:FF:000001">
    <property type="entry name" value="Actin-related protein 2/3 complex subunit 4"/>
    <property type="match status" value="1"/>
</dbReference>
<evidence type="ECO:0000256" key="5">
    <source>
        <dbReference type="ARBA" id="ARBA00023212"/>
    </source>
</evidence>
<feature type="region of interest" description="Disordered" evidence="7">
    <location>
        <begin position="533"/>
        <end position="562"/>
    </location>
</feature>
<keyword evidence="9" id="KW-1185">Reference proteome</keyword>
<proteinExistence type="inferred from homology"/>
<feature type="region of interest" description="Disordered" evidence="7">
    <location>
        <begin position="308"/>
        <end position="331"/>
    </location>
</feature>
<keyword evidence="5" id="KW-0206">Cytoskeleton</keyword>
<keyword evidence="3" id="KW-0963">Cytoplasm</keyword>
<evidence type="ECO:0008006" key="10">
    <source>
        <dbReference type="Google" id="ProtNLM"/>
    </source>
</evidence>
<feature type="compositionally biased region" description="Polar residues" evidence="7">
    <location>
        <begin position="319"/>
        <end position="331"/>
    </location>
</feature>